<dbReference type="InterPro" id="IPR006311">
    <property type="entry name" value="TAT_signal"/>
</dbReference>
<evidence type="ECO:0000256" key="4">
    <source>
        <dbReference type="SAM" id="SignalP"/>
    </source>
</evidence>
<reference evidence="6 7" key="1">
    <citation type="submission" date="2020-08" db="EMBL/GenBank/DDBJ databases">
        <title>Genomic Encyclopedia of Type Strains, Phase IV (KMG-IV): sequencing the most valuable type-strain genomes for metagenomic binning, comparative biology and taxonomic classification.</title>
        <authorList>
            <person name="Goeker M."/>
        </authorList>
    </citation>
    <scope>NUCLEOTIDE SEQUENCE [LARGE SCALE GENOMIC DNA]</scope>
    <source>
        <strain evidence="6 7">DSM 7050</strain>
    </source>
</reference>
<dbReference type="PIRSF" id="PIRSF002741">
    <property type="entry name" value="MppA"/>
    <property type="match status" value="1"/>
</dbReference>
<name>A0ABR6L1I3_9HYPH</name>
<evidence type="ECO:0000313" key="6">
    <source>
        <dbReference type="EMBL" id="MBB4650618.1"/>
    </source>
</evidence>
<dbReference type="Gene3D" id="3.10.105.10">
    <property type="entry name" value="Dipeptide-binding Protein, Domain 3"/>
    <property type="match status" value="1"/>
</dbReference>
<dbReference type="PROSITE" id="PS51318">
    <property type="entry name" value="TAT"/>
    <property type="match status" value="1"/>
</dbReference>
<organism evidence="6 7">
    <name type="scientific">Aminobacter niigataensis</name>
    <dbReference type="NCBI Taxonomy" id="83265"/>
    <lineage>
        <taxon>Bacteria</taxon>
        <taxon>Pseudomonadati</taxon>
        <taxon>Pseudomonadota</taxon>
        <taxon>Alphaproteobacteria</taxon>
        <taxon>Hyphomicrobiales</taxon>
        <taxon>Phyllobacteriaceae</taxon>
        <taxon>Aminobacter</taxon>
    </lineage>
</organism>
<dbReference type="InterPro" id="IPR030678">
    <property type="entry name" value="Peptide/Ni-bd"/>
</dbReference>
<evidence type="ECO:0000313" key="7">
    <source>
        <dbReference type="Proteomes" id="UP000539538"/>
    </source>
</evidence>
<dbReference type="Gene3D" id="3.40.190.10">
    <property type="entry name" value="Periplasmic binding protein-like II"/>
    <property type="match status" value="1"/>
</dbReference>
<accession>A0ABR6L1I3</accession>
<dbReference type="PANTHER" id="PTHR30290:SF38">
    <property type="entry name" value="D,D-DIPEPTIDE-BINDING PERIPLASMIC PROTEIN DDPA-RELATED"/>
    <property type="match status" value="1"/>
</dbReference>
<proteinExistence type="inferred from homology"/>
<dbReference type="InterPro" id="IPR000914">
    <property type="entry name" value="SBP_5_dom"/>
</dbReference>
<evidence type="ECO:0000256" key="2">
    <source>
        <dbReference type="ARBA" id="ARBA00005695"/>
    </source>
</evidence>
<dbReference type="Proteomes" id="UP000539538">
    <property type="component" value="Unassembled WGS sequence"/>
</dbReference>
<gene>
    <name evidence="6" type="ORF">GGQ99_002373</name>
</gene>
<dbReference type="Pfam" id="PF00496">
    <property type="entry name" value="SBP_bac_5"/>
    <property type="match status" value="1"/>
</dbReference>
<dbReference type="PANTHER" id="PTHR30290">
    <property type="entry name" value="PERIPLASMIC BINDING COMPONENT OF ABC TRANSPORTER"/>
    <property type="match status" value="1"/>
</dbReference>
<comment type="caution">
    <text evidence="6">The sequence shown here is derived from an EMBL/GenBank/DDBJ whole genome shotgun (WGS) entry which is preliminary data.</text>
</comment>
<evidence type="ECO:0000256" key="1">
    <source>
        <dbReference type="ARBA" id="ARBA00004418"/>
    </source>
</evidence>
<sequence>MKYDAFSRHLISRRSMLKASAGLLAFSGASASFGSLVIGNASANEGKVVNVRLSSDPSSFDPIANTSSNAIAVISPCYSTLVAYDQADPSKIVGDLATAWDVSPDGKEYAFNLVEGAVFHDGNPVTANDVKFTFDLVRNPPEGISSVRKNLFGLVEAIEVDGSHRVVFKLSRAAPAFLSTLASAWMVVLPKHIGEQEPKSFKDKIVGSGPFKFDRYTRGVSLSLVRNPEFYVKDSPRLDGITFFIVPDDGTSYANLVNGQLDIYSEISGEQKAETEAKYGDRIAVLEASSLSGDGISLNTRAKPFDDIRVREAISLALDREAAVQVATRGFASVGGFMPPGPWELPSQELTAISGYGPDMAARREKALQLLSEAGYPEGLTVKLLARKGTSTHEARALFVKDQLALVGVRVAVDLKESATYFEQINEHNFEIATTQIGGLGNDPDLIFGEYHRAKGSLNYSGVADNAVDELFDRQSVDPDKTSRKALVDQMNAAALSDFAFLLFFWKKDFFAHSKRLNGVYLHSQADNNRKLQEAWIS</sequence>
<keyword evidence="3 4" id="KW-0732">Signal</keyword>
<evidence type="ECO:0000256" key="3">
    <source>
        <dbReference type="ARBA" id="ARBA00022729"/>
    </source>
</evidence>
<feature type="signal peptide" evidence="4">
    <location>
        <begin position="1"/>
        <end position="31"/>
    </location>
</feature>
<comment type="subcellular location">
    <subcellularLocation>
        <location evidence="1">Periplasm</location>
    </subcellularLocation>
</comment>
<comment type="similarity">
    <text evidence="2">Belongs to the bacterial solute-binding protein 5 family.</text>
</comment>
<dbReference type="RefSeq" id="WP_183262670.1">
    <property type="nucleotide sequence ID" value="NZ_BAAAVZ010000002.1"/>
</dbReference>
<protein>
    <submittedName>
        <fullName evidence="6">Peptide/nickel transport system substrate-binding protein</fullName>
    </submittedName>
</protein>
<dbReference type="InterPro" id="IPR039424">
    <property type="entry name" value="SBP_5"/>
</dbReference>
<dbReference type="SUPFAM" id="SSF53850">
    <property type="entry name" value="Periplasmic binding protein-like II"/>
    <property type="match status" value="1"/>
</dbReference>
<keyword evidence="7" id="KW-1185">Reference proteome</keyword>
<dbReference type="CDD" id="cd00995">
    <property type="entry name" value="PBP2_NikA_DppA_OppA_like"/>
    <property type="match status" value="1"/>
</dbReference>
<feature type="chain" id="PRO_5046696757" evidence="4">
    <location>
        <begin position="32"/>
        <end position="538"/>
    </location>
</feature>
<evidence type="ECO:0000259" key="5">
    <source>
        <dbReference type="Pfam" id="PF00496"/>
    </source>
</evidence>
<feature type="domain" description="Solute-binding protein family 5" evidence="5">
    <location>
        <begin position="91"/>
        <end position="449"/>
    </location>
</feature>
<dbReference type="EMBL" id="JACHOT010000002">
    <property type="protein sequence ID" value="MBB4650618.1"/>
    <property type="molecule type" value="Genomic_DNA"/>
</dbReference>